<dbReference type="Proteomes" id="UP000827721">
    <property type="component" value="Unassembled WGS sequence"/>
</dbReference>
<protein>
    <submittedName>
        <fullName evidence="3">Uncharacterized protein</fullName>
    </submittedName>
</protein>
<sequence>MADGAVVDIEDDYDFDDPSRTIGELIWRLRLCFRDSDLAKAESVLTARENKMKEEIGTCERANQRLKNELKIMERDKRKAESEAERWMTKYRLLESRLSKLEADAELLKSKNLGVRVSGGNGENVGVEAYVDSAAARNVGLAPDGSGRTPTRCIVEIIDSDDEFASGGNLIGKKSTSQRVANTAHLDQKSLQNGTEMRKRKHDSSLSVSENENNAGAIVGNTLTGDCNRNKLQKVIHVHDGSPNNHGSATDNKVETYFTPSSHFPVTLRQCEEKMGAEHATRNLMSEFLSNVCGGCDDEDSSSSSCSSSDSDDDVNINFDFSQLISQQYDKKWEDEIDVFVSLRKDDELCLKAVCALYRQQTSLGTSPRNLSSSSSRGFNHLDVLRGTTLAKFLIDGNPQGMLKKSVPELLQFDRNGLGDCRRIASNHSKQILEIYKKKEDPLFLP</sequence>
<evidence type="ECO:0000256" key="2">
    <source>
        <dbReference type="SAM" id="MobiDB-lite"/>
    </source>
</evidence>
<dbReference type="PANTHER" id="PTHR34380">
    <property type="entry name" value="BNAA03G12380D PROTEIN"/>
    <property type="match status" value="1"/>
</dbReference>
<name>A0ABQ8H8H0_9ROSI</name>
<evidence type="ECO:0000313" key="3">
    <source>
        <dbReference type="EMBL" id="KAH7550171.1"/>
    </source>
</evidence>
<dbReference type="PANTHER" id="PTHR34380:SF1">
    <property type="entry name" value="OS01G0221300 PROTEIN"/>
    <property type="match status" value="1"/>
</dbReference>
<accession>A0ABQ8H8H0</accession>
<feature type="coiled-coil region" evidence="1">
    <location>
        <begin position="49"/>
        <end position="111"/>
    </location>
</feature>
<reference evidence="3 4" key="1">
    <citation type="submission" date="2021-02" db="EMBL/GenBank/DDBJ databases">
        <title>Plant Genome Project.</title>
        <authorList>
            <person name="Zhang R.-G."/>
        </authorList>
    </citation>
    <scope>NUCLEOTIDE SEQUENCE [LARGE SCALE GENOMIC DNA]</scope>
    <source>
        <tissue evidence="3">Leaves</tissue>
    </source>
</reference>
<gene>
    <name evidence="3" type="ORF">JRO89_XS13G0147000</name>
</gene>
<comment type="caution">
    <text evidence="3">The sequence shown here is derived from an EMBL/GenBank/DDBJ whole genome shotgun (WGS) entry which is preliminary data.</text>
</comment>
<feature type="region of interest" description="Disordered" evidence="2">
    <location>
        <begin position="175"/>
        <end position="223"/>
    </location>
</feature>
<dbReference type="EMBL" id="JAFEMO010000013">
    <property type="protein sequence ID" value="KAH7550171.1"/>
    <property type="molecule type" value="Genomic_DNA"/>
</dbReference>
<feature type="compositionally biased region" description="Polar residues" evidence="2">
    <location>
        <begin position="205"/>
        <end position="214"/>
    </location>
</feature>
<evidence type="ECO:0000256" key="1">
    <source>
        <dbReference type="SAM" id="Coils"/>
    </source>
</evidence>
<proteinExistence type="predicted"/>
<dbReference type="SUPFAM" id="SSF57997">
    <property type="entry name" value="Tropomyosin"/>
    <property type="match status" value="1"/>
</dbReference>
<evidence type="ECO:0000313" key="4">
    <source>
        <dbReference type="Proteomes" id="UP000827721"/>
    </source>
</evidence>
<organism evidence="3 4">
    <name type="scientific">Xanthoceras sorbifolium</name>
    <dbReference type="NCBI Taxonomy" id="99658"/>
    <lineage>
        <taxon>Eukaryota</taxon>
        <taxon>Viridiplantae</taxon>
        <taxon>Streptophyta</taxon>
        <taxon>Embryophyta</taxon>
        <taxon>Tracheophyta</taxon>
        <taxon>Spermatophyta</taxon>
        <taxon>Magnoliopsida</taxon>
        <taxon>eudicotyledons</taxon>
        <taxon>Gunneridae</taxon>
        <taxon>Pentapetalae</taxon>
        <taxon>rosids</taxon>
        <taxon>malvids</taxon>
        <taxon>Sapindales</taxon>
        <taxon>Sapindaceae</taxon>
        <taxon>Xanthoceroideae</taxon>
        <taxon>Xanthoceras</taxon>
    </lineage>
</organism>
<keyword evidence="1" id="KW-0175">Coiled coil</keyword>
<keyword evidence="4" id="KW-1185">Reference proteome</keyword>